<dbReference type="GO" id="GO:0009055">
    <property type="term" value="F:electron transfer activity"/>
    <property type="evidence" value="ECO:0007669"/>
    <property type="project" value="InterPro"/>
</dbReference>
<dbReference type="GO" id="GO:0005739">
    <property type="term" value="C:mitochondrion"/>
    <property type="evidence" value="ECO:0007669"/>
    <property type="project" value="GOC"/>
</dbReference>
<protein>
    <recommendedName>
        <fullName evidence="11">Succinate dehydrogenase cytochrome b560 subunit, mitochondrial</fullName>
    </recommendedName>
</protein>
<keyword evidence="3 8" id="KW-0812">Transmembrane</keyword>
<dbReference type="InterPro" id="IPR000701">
    <property type="entry name" value="SuccDH_FuR_B_TM-su"/>
</dbReference>
<name>A0A9J6BIV9_POLVA</name>
<comment type="caution">
    <text evidence="9">The sequence shown here is derived from an EMBL/GenBank/DDBJ whole genome shotgun (WGS) entry which is preliminary data.</text>
</comment>
<keyword evidence="7 8" id="KW-0472">Membrane</keyword>
<keyword evidence="5 8" id="KW-1133">Transmembrane helix</keyword>
<evidence type="ECO:0000313" key="10">
    <source>
        <dbReference type="Proteomes" id="UP001107558"/>
    </source>
</evidence>
<evidence type="ECO:0000256" key="6">
    <source>
        <dbReference type="ARBA" id="ARBA00023004"/>
    </source>
</evidence>
<dbReference type="PROSITE" id="PS01001">
    <property type="entry name" value="SDH_CYT_2"/>
    <property type="match status" value="1"/>
</dbReference>
<dbReference type="InterPro" id="IPR018495">
    <property type="entry name" value="Succ_DH_cyt_bsu_CS"/>
</dbReference>
<dbReference type="GO" id="GO:0016020">
    <property type="term" value="C:membrane"/>
    <property type="evidence" value="ECO:0007669"/>
    <property type="project" value="UniProtKB-SubCell"/>
</dbReference>
<dbReference type="GO" id="GO:0046872">
    <property type="term" value="F:metal ion binding"/>
    <property type="evidence" value="ECO:0007669"/>
    <property type="project" value="UniProtKB-KW"/>
</dbReference>
<feature type="transmembrane region" description="Helical" evidence="8">
    <location>
        <begin position="75"/>
        <end position="94"/>
    </location>
</feature>
<keyword evidence="10" id="KW-1185">Reference proteome</keyword>
<dbReference type="PROSITE" id="PS01000">
    <property type="entry name" value="SDH_CYT_1"/>
    <property type="match status" value="1"/>
</dbReference>
<accession>A0A9J6BIV9</accession>
<dbReference type="NCBIfam" id="TIGR02970">
    <property type="entry name" value="succ_dehyd_cytB"/>
    <property type="match status" value="1"/>
</dbReference>
<dbReference type="CDD" id="cd03499">
    <property type="entry name" value="SQR_TypeC_SdhC"/>
    <property type="match status" value="1"/>
</dbReference>
<dbReference type="EMBL" id="JADBJN010000004">
    <property type="protein sequence ID" value="KAG5669616.1"/>
    <property type="molecule type" value="Genomic_DNA"/>
</dbReference>
<dbReference type="Proteomes" id="UP001107558">
    <property type="component" value="Chromosome 4"/>
</dbReference>
<dbReference type="OrthoDB" id="588261at2759"/>
<reference evidence="9" key="1">
    <citation type="submission" date="2021-03" db="EMBL/GenBank/DDBJ databases">
        <title>Chromosome level genome of the anhydrobiotic midge Polypedilum vanderplanki.</title>
        <authorList>
            <person name="Yoshida Y."/>
            <person name="Kikawada T."/>
            <person name="Gusev O."/>
        </authorList>
    </citation>
    <scope>NUCLEOTIDE SEQUENCE</scope>
    <source>
        <strain evidence="9">NIAS01</strain>
        <tissue evidence="9">Whole body or cell culture</tissue>
    </source>
</reference>
<evidence type="ECO:0000256" key="3">
    <source>
        <dbReference type="ARBA" id="ARBA00022692"/>
    </source>
</evidence>
<dbReference type="InterPro" id="IPR034804">
    <property type="entry name" value="SQR/QFR_C/D"/>
</dbReference>
<evidence type="ECO:0000256" key="8">
    <source>
        <dbReference type="SAM" id="Phobius"/>
    </source>
</evidence>
<evidence type="ECO:0008006" key="11">
    <source>
        <dbReference type="Google" id="ProtNLM"/>
    </source>
</evidence>
<organism evidence="9 10">
    <name type="scientific">Polypedilum vanderplanki</name>
    <name type="common">Sleeping chironomid midge</name>
    <dbReference type="NCBI Taxonomy" id="319348"/>
    <lineage>
        <taxon>Eukaryota</taxon>
        <taxon>Metazoa</taxon>
        <taxon>Ecdysozoa</taxon>
        <taxon>Arthropoda</taxon>
        <taxon>Hexapoda</taxon>
        <taxon>Insecta</taxon>
        <taxon>Pterygota</taxon>
        <taxon>Neoptera</taxon>
        <taxon>Endopterygota</taxon>
        <taxon>Diptera</taxon>
        <taxon>Nematocera</taxon>
        <taxon>Chironomoidea</taxon>
        <taxon>Chironomidae</taxon>
        <taxon>Chironominae</taxon>
        <taxon>Polypedilum</taxon>
        <taxon>Polypedilum</taxon>
    </lineage>
</organism>
<sequence>MALCLARNFCYRAINFNPSQLNSSRYVSLKVVKNIPPPQNERYDERGARFKRPISPHLSIYQPQITSVLSISHRMTGVALSAYIIGAGITGLMGGDSSIISTIEGWQLGAASLTALKFSIAFPFVYHYFNGIRHLLWDVGFFLNVKEIYVTGYAVLFATFIATIALTFYF</sequence>
<dbReference type="GO" id="GO:0006099">
    <property type="term" value="P:tricarboxylic acid cycle"/>
    <property type="evidence" value="ECO:0007669"/>
    <property type="project" value="InterPro"/>
</dbReference>
<gene>
    <name evidence="9" type="ORF">PVAND_017501</name>
</gene>
<keyword evidence="4" id="KW-0479">Metal-binding</keyword>
<dbReference type="PANTHER" id="PTHR10978">
    <property type="entry name" value="SUCCINATE DEHYDROGENASE CYTOCHROME B560 SUBUNIT"/>
    <property type="match status" value="1"/>
</dbReference>
<feature type="transmembrane region" description="Helical" evidence="8">
    <location>
        <begin position="106"/>
        <end position="128"/>
    </location>
</feature>
<keyword evidence="6" id="KW-0408">Iron</keyword>
<dbReference type="Gene3D" id="1.20.1300.10">
    <property type="entry name" value="Fumarate reductase/succinate dehydrogenase, transmembrane subunit"/>
    <property type="match status" value="1"/>
</dbReference>
<evidence type="ECO:0000256" key="4">
    <source>
        <dbReference type="ARBA" id="ARBA00022723"/>
    </source>
</evidence>
<comment type="subcellular location">
    <subcellularLocation>
        <location evidence="1">Membrane</location>
        <topology evidence="1">Multi-pass membrane protein</topology>
    </subcellularLocation>
</comment>
<feature type="transmembrane region" description="Helical" evidence="8">
    <location>
        <begin position="148"/>
        <end position="169"/>
    </location>
</feature>
<evidence type="ECO:0000256" key="1">
    <source>
        <dbReference type="ARBA" id="ARBA00004141"/>
    </source>
</evidence>
<evidence type="ECO:0000256" key="5">
    <source>
        <dbReference type="ARBA" id="ARBA00022989"/>
    </source>
</evidence>
<dbReference type="AlphaFoldDB" id="A0A9J6BIV9"/>
<dbReference type="InterPro" id="IPR014314">
    <property type="entry name" value="Succ_DH_cytb556"/>
</dbReference>
<evidence type="ECO:0000256" key="2">
    <source>
        <dbReference type="ARBA" id="ARBA00022617"/>
    </source>
</evidence>
<dbReference type="SUPFAM" id="SSF81343">
    <property type="entry name" value="Fumarate reductase respiratory complex transmembrane subunits"/>
    <property type="match status" value="1"/>
</dbReference>
<evidence type="ECO:0000313" key="9">
    <source>
        <dbReference type="EMBL" id="KAG5669616.1"/>
    </source>
</evidence>
<proteinExistence type="predicted"/>
<keyword evidence="2" id="KW-0349">Heme</keyword>
<dbReference type="GO" id="GO:0006121">
    <property type="term" value="P:mitochondrial electron transport, succinate to ubiquinone"/>
    <property type="evidence" value="ECO:0007669"/>
    <property type="project" value="TreeGrafter"/>
</dbReference>
<dbReference type="Pfam" id="PF01127">
    <property type="entry name" value="Sdh_cyt"/>
    <property type="match status" value="1"/>
</dbReference>
<dbReference type="PANTHER" id="PTHR10978:SF5">
    <property type="entry name" value="SUCCINATE DEHYDROGENASE CYTOCHROME B560 SUBUNIT, MITOCHONDRIAL"/>
    <property type="match status" value="1"/>
</dbReference>
<evidence type="ECO:0000256" key="7">
    <source>
        <dbReference type="ARBA" id="ARBA00023136"/>
    </source>
</evidence>